<feature type="transmembrane region" description="Helical" evidence="1">
    <location>
        <begin position="144"/>
        <end position="166"/>
    </location>
</feature>
<evidence type="ECO:0000313" key="3">
    <source>
        <dbReference type="EMBL" id="CAB4860658.1"/>
    </source>
</evidence>
<dbReference type="GO" id="GO:0016020">
    <property type="term" value="C:membrane"/>
    <property type="evidence" value="ECO:0007669"/>
    <property type="project" value="TreeGrafter"/>
</dbReference>
<evidence type="ECO:0000256" key="1">
    <source>
        <dbReference type="SAM" id="Phobius"/>
    </source>
</evidence>
<dbReference type="AlphaFoldDB" id="A0A6J7CV42"/>
<accession>A0A6J7CV42</accession>
<dbReference type="Pfam" id="PF01757">
    <property type="entry name" value="Acyl_transf_3"/>
    <property type="match status" value="1"/>
</dbReference>
<feature type="transmembrane region" description="Helical" evidence="1">
    <location>
        <begin position="92"/>
        <end position="111"/>
    </location>
</feature>
<feature type="transmembrane region" description="Helical" evidence="1">
    <location>
        <begin position="51"/>
        <end position="71"/>
    </location>
</feature>
<dbReference type="GO" id="GO:0009103">
    <property type="term" value="P:lipopolysaccharide biosynthetic process"/>
    <property type="evidence" value="ECO:0007669"/>
    <property type="project" value="TreeGrafter"/>
</dbReference>
<feature type="transmembrane region" description="Helical" evidence="1">
    <location>
        <begin position="357"/>
        <end position="378"/>
    </location>
</feature>
<name>A0A6J7CV42_9ZZZZ</name>
<sequence>MPSSTRIRGADGLRAFACLAVVFHHLIQRLNPENLTGLLSILHFIAMRGEVGVSIFFVLSGALLSYPFWLAHLAGARKPSFRDYFINRAARIAPATWLNIAVVTLVSTLVYNLPVEIFRAFSGMLFISSFHYTTFFPTELNGPLWSISLEVCCYLMLPIIIFSIVRNKCTYRASATRLVLWISLLQLLNPLLIKTFMTSAEQKGWEFGLVGGAKQWLPYWNIDTFFTQFLLGSLAALFLAHRKINSKPAQLKFDMGAVFSFIAALTVVLSRLTPGATDTFTNQPYVAPWFPALVAVFLSCCAGSKFIWRFIDNPFSVFFAKISFGVYLWHYFIISIIANSYANDFQYFGISSISRWMTLAIIVLLASTLIATLSWFLFERPIINRVKLVRNKLTAVND</sequence>
<dbReference type="EMBL" id="CAFBLH010000008">
    <property type="protein sequence ID" value="CAB4860658.1"/>
    <property type="molecule type" value="Genomic_DNA"/>
</dbReference>
<organism evidence="3">
    <name type="scientific">freshwater metagenome</name>
    <dbReference type="NCBI Taxonomy" id="449393"/>
    <lineage>
        <taxon>unclassified sequences</taxon>
        <taxon>metagenomes</taxon>
        <taxon>ecological metagenomes</taxon>
    </lineage>
</organism>
<reference evidence="3" key="1">
    <citation type="submission" date="2020-05" db="EMBL/GenBank/DDBJ databases">
        <authorList>
            <person name="Chiriac C."/>
            <person name="Salcher M."/>
            <person name="Ghai R."/>
            <person name="Kavagutti S V."/>
        </authorList>
    </citation>
    <scope>NUCLEOTIDE SEQUENCE</scope>
</reference>
<feature type="transmembrane region" description="Helical" evidence="1">
    <location>
        <begin position="178"/>
        <end position="197"/>
    </location>
</feature>
<protein>
    <submittedName>
        <fullName evidence="3">Unannotated protein</fullName>
    </submittedName>
</protein>
<feature type="transmembrane region" description="Helical" evidence="1">
    <location>
        <begin position="217"/>
        <end position="239"/>
    </location>
</feature>
<dbReference type="InterPro" id="IPR050879">
    <property type="entry name" value="Acyltransferase_3"/>
</dbReference>
<feature type="transmembrane region" description="Helical" evidence="1">
    <location>
        <begin position="251"/>
        <end position="269"/>
    </location>
</feature>
<feature type="transmembrane region" description="Helical" evidence="1">
    <location>
        <begin position="289"/>
        <end position="308"/>
    </location>
</feature>
<feature type="domain" description="Acyltransferase 3" evidence="2">
    <location>
        <begin position="9"/>
        <end position="371"/>
    </location>
</feature>
<dbReference type="PANTHER" id="PTHR23028">
    <property type="entry name" value="ACETYLTRANSFERASE"/>
    <property type="match status" value="1"/>
</dbReference>
<gene>
    <name evidence="3" type="ORF">UFOPK3342_00404</name>
</gene>
<dbReference type="InterPro" id="IPR002656">
    <property type="entry name" value="Acyl_transf_3_dom"/>
</dbReference>
<keyword evidence="1" id="KW-0812">Transmembrane</keyword>
<keyword evidence="1" id="KW-1133">Transmembrane helix</keyword>
<feature type="transmembrane region" description="Helical" evidence="1">
    <location>
        <begin position="315"/>
        <end position="337"/>
    </location>
</feature>
<proteinExistence type="predicted"/>
<evidence type="ECO:0000259" key="2">
    <source>
        <dbReference type="Pfam" id="PF01757"/>
    </source>
</evidence>
<keyword evidence="1" id="KW-0472">Membrane</keyword>
<dbReference type="GO" id="GO:0016747">
    <property type="term" value="F:acyltransferase activity, transferring groups other than amino-acyl groups"/>
    <property type="evidence" value="ECO:0007669"/>
    <property type="project" value="InterPro"/>
</dbReference>
<dbReference type="PANTHER" id="PTHR23028:SF53">
    <property type="entry name" value="ACYL_TRANSF_3 DOMAIN-CONTAINING PROTEIN"/>
    <property type="match status" value="1"/>
</dbReference>